<name>A0ABP0EGC1_9ASCO</name>
<evidence type="ECO:0000259" key="4">
    <source>
        <dbReference type="PROSITE" id="PS50048"/>
    </source>
</evidence>
<gene>
    <name evidence="5" type="ORF">CAAN4_F17942</name>
</gene>
<feature type="region of interest" description="Disordered" evidence="3">
    <location>
        <begin position="235"/>
        <end position="277"/>
    </location>
</feature>
<dbReference type="PANTHER" id="PTHR46910:SF13">
    <property type="entry name" value="SPECIFIC TRANSCRIPTION FACTOR, PUTATIVE (AFU_ORTHOLOGUE AFUA_4G06190)-RELATED"/>
    <property type="match status" value="1"/>
</dbReference>
<proteinExistence type="predicted"/>
<feature type="compositionally biased region" description="Basic and acidic residues" evidence="3">
    <location>
        <begin position="241"/>
        <end position="250"/>
    </location>
</feature>
<dbReference type="SUPFAM" id="SSF57701">
    <property type="entry name" value="Zn2/Cys6 DNA-binding domain"/>
    <property type="match status" value="1"/>
</dbReference>
<evidence type="ECO:0000313" key="5">
    <source>
        <dbReference type="EMBL" id="CAK7914761.1"/>
    </source>
</evidence>
<sequence>MEYYYRKSMGNGAETSKFRLNVPPPIQSNQSNLRSAAENDTDRKATSQQTIQPLTSRSSSIRSPDSVKSSISDAASTDGTSISSPVSATNDATTTTNNNNNNGTATVVSKSNPVESPETHHTNNCNRCYRLKKKCSREYPKCANCTKTRRECVYVSRSNKRRKRVKVGENETVLGDLNKPLAKTKDLTPPSDQAEPEFIHIVAGTSGDSKTSENEEKKAVANSLVSISSLLSNEHTNTIEGGDRFREKRQFPTLLPPPRRDFFNTNNNNNNNNTSVAYGNGGGFSSYRPNPATSFIDKLVVKSLHSSSNKEDNSSGQEEFLTMRAIADEDIPVRLALNYFHNYETICPFIDQEQFMKTIKLIDFTKETIVNLDVYLLLSVGSLIHDKNTNSNLFKTYFSEKIVESIIDIVEFNNIDSLKLLLLLTIYSLHSYKEDLCWELLGVLTRHVIRQGLYKPSNKPDQEQSGTSSHFDLKERVFWSVYNLDKTLSLLIDRPSQMPQEAFITLKLPIIKANCESEHTIEIFNQEIRYSKLLDRLLTLKLSEEKSNLVTQVKDLSSNIEKWRVCISRVIHSSQYVSPEDYISLINLKYYYFLIELDQLSSSESFQFTLQFLSNSFSLLISDNDVSSNTDKPSKSGIEFSLCTSFWYSQLFKVVQCSLESLSSVVESEVDLQKIETSLKLSEFNSNLQLMVNLFKYLMKQNRQFGGHNTQLEGIICVYTAQLSTLGMNMMGYMMAGSDRTGLASELKKIKSHLRETEL</sequence>
<reference evidence="5 6" key="1">
    <citation type="submission" date="2024-01" db="EMBL/GenBank/DDBJ databases">
        <authorList>
            <consortium name="Genoscope - CEA"/>
            <person name="William W."/>
        </authorList>
    </citation>
    <scope>NUCLEOTIDE SEQUENCE [LARGE SCALE GENOMIC DNA]</scope>
    <source>
        <strain evidence="5 6">29B2s-10</strain>
    </source>
</reference>
<keyword evidence="2" id="KW-0539">Nucleus</keyword>
<dbReference type="Proteomes" id="UP001497600">
    <property type="component" value="Chromosome F"/>
</dbReference>
<evidence type="ECO:0000256" key="1">
    <source>
        <dbReference type="ARBA" id="ARBA00022723"/>
    </source>
</evidence>
<dbReference type="InterPro" id="IPR050987">
    <property type="entry name" value="AtrR-like"/>
</dbReference>
<protein>
    <recommendedName>
        <fullName evidence="4">Zn(2)-C6 fungal-type domain-containing protein</fullName>
    </recommendedName>
</protein>
<evidence type="ECO:0000256" key="2">
    <source>
        <dbReference type="ARBA" id="ARBA00023242"/>
    </source>
</evidence>
<feature type="region of interest" description="Disordered" evidence="3">
    <location>
        <begin position="15"/>
        <end position="123"/>
    </location>
</feature>
<evidence type="ECO:0000256" key="3">
    <source>
        <dbReference type="SAM" id="MobiDB-lite"/>
    </source>
</evidence>
<dbReference type="SMART" id="SM00906">
    <property type="entry name" value="Fungal_trans"/>
    <property type="match status" value="1"/>
</dbReference>
<feature type="compositionally biased region" description="Polar residues" evidence="3">
    <location>
        <begin position="46"/>
        <end position="55"/>
    </location>
</feature>
<keyword evidence="1" id="KW-0479">Metal-binding</keyword>
<organism evidence="5 6">
    <name type="scientific">[Candida] anglica</name>
    <dbReference type="NCBI Taxonomy" id="148631"/>
    <lineage>
        <taxon>Eukaryota</taxon>
        <taxon>Fungi</taxon>
        <taxon>Dikarya</taxon>
        <taxon>Ascomycota</taxon>
        <taxon>Saccharomycotina</taxon>
        <taxon>Pichiomycetes</taxon>
        <taxon>Debaryomycetaceae</taxon>
        <taxon>Kurtzmaniella</taxon>
    </lineage>
</organism>
<feature type="compositionally biased region" description="Low complexity" evidence="3">
    <location>
        <begin position="264"/>
        <end position="274"/>
    </location>
</feature>
<feature type="domain" description="Zn(2)-C6 fungal-type" evidence="4">
    <location>
        <begin position="124"/>
        <end position="154"/>
    </location>
</feature>
<dbReference type="InterPro" id="IPR036864">
    <property type="entry name" value="Zn2-C6_fun-type_DNA-bd_sf"/>
</dbReference>
<dbReference type="PROSITE" id="PS50048">
    <property type="entry name" value="ZN2_CY6_FUNGAL_2"/>
    <property type="match status" value="1"/>
</dbReference>
<keyword evidence="6" id="KW-1185">Reference proteome</keyword>
<feature type="compositionally biased region" description="Low complexity" evidence="3">
    <location>
        <begin position="56"/>
        <end position="73"/>
    </location>
</feature>
<dbReference type="EMBL" id="OZ004258">
    <property type="protein sequence ID" value="CAK7914761.1"/>
    <property type="molecule type" value="Genomic_DNA"/>
</dbReference>
<feature type="compositionally biased region" description="Low complexity" evidence="3">
    <location>
        <begin position="88"/>
        <end position="106"/>
    </location>
</feature>
<dbReference type="Gene3D" id="4.10.240.10">
    <property type="entry name" value="Zn(2)-C6 fungal-type DNA-binding domain"/>
    <property type="match status" value="1"/>
</dbReference>
<dbReference type="Pfam" id="PF04082">
    <property type="entry name" value="Fungal_trans"/>
    <property type="match status" value="1"/>
</dbReference>
<feature type="compositionally biased region" description="Polar residues" evidence="3">
    <location>
        <begin position="74"/>
        <end position="87"/>
    </location>
</feature>
<accession>A0ABP0EGC1</accession>
<dbReference type="CDD" id="cd00067">
    <property type="entry name" value="GAL4"/>
    <property type="match status" value="1"/>
</dbReference>
<dbReference type="InterPro" id="IPR001138">
    <property type="entry name" value="Zn2Cys6_DnaBD"/>
</dbReference>
<dbReference type="InterPro" id="IPR007219">
    <property type="entry name" value="XnlR_reg_dom"/>
</dbReference>
<evidence type="ECO:0000313" key="6">
    <source>
        <dbReference type="Proteomes" id="UP001497600"/>
    </source>
</evidence>
<dbReference type="CDD" id="cd12148">
    <property type="entry name" value="fungal_TF_MHR"/>
    <property type="match status" value="1"/>
</dbReference>
<dbReference type="PANTHER" id="PTHR46910">
    <property type="entry name" value="TRANSCRIPTION FACTOR PDR1"/>
    <property type="match status" value="1"/>
</dbReference>